<keyword evidence="3" id="KW-1185">Reference proteome</keyword>
<dbReference type="Gene3D" id="1.25.10.10">
    <property type="entry name" value="Leucine-rich Repeat Variant"/>
    <property type="match status" value="1"/>
</dbReference>
<evidence type="ECO:0000313" key="3">
    <source>
        <dbReference type="Proteomes" id="UP001519460"/>
    </source>
</evidence>
<feature type="compositionally biased region" description="Basic and acidic residues" evidence="1">
    <location>
        <begin position="657"/>
        <end position="666"/>
    </location>
</feature>
<dbReference type="EMBL" id="JACVVK020000805">
    <property type="protein sequence ID" value="KAK7444737.1"/>
    <property type="molecule type" value="Genomic_DNA"/>
</dbReference>
<name>A0ABD0J0I2_9CAEN</name>
<comment type="caution">
    <text evidence="2">The sequence shown here is derived from an EMBL/GenBank/DDBJ whole genome shotgun (WGS) entry which is preliminary data.</text>
</comment>
<accession>A0ABD0J0I2</accession>
<feature type="region of interest" description="Disordered" evidence="1">
    <location>
        <begin position="766"/>
        <end position="812"/>
    </location>
</feature>
<feature type="compositionally biased region" description="Polar residues" evidence="1">
    <location>
        <begin position="409"/>
        <end position="419"/>
    </location>
</feature>
<gene>
    <name evidence="2" type="ORF">BaRGS_00040404</name>
</gene>
<feature type="region of interest" description="Disordered" evidence="1">
    <location>
        <begin position="537"/>
        <end position="612"/>
    </location>
</feature>
<dbReference type="Proteomes" id="UP001519460">
    <property type="component" value="Unassembled WGS sequence"/>
</dbReference>
<reference evidence="2 3" key="1">
    <citation type="journal article" date="2023" name="Sci. Data">
        <title>Genome assembly of the Korean intertidal mud-creeper Batillaria attramentaria.</title>
        <authorList>
            <person name="Patra A.K."/>
            <person name="Ho P.T."/>
            <person name="Jun S."/>
            <person name="Lee S.J."/>
            <person name="Kim Y."/>
            <person name="Won Y.J."/>
        </authorList>
    </citation>
    <scope>NUCLEOTIDE SEQUENCE [LARGE SCALE GENOMIC DNA]</scope>
    <source>
        <strain evidence="2">Wonlab-2016</strain>
    </source>
</reference>
<dbReference type="InterPro" id="IPR011989">
    <property type="entry name" value="ARM-like"/>
</dbReference>
<dbReference type="SUPFAM" id="SSF48371">
    <property type="entry name" value="ARM repeat"/>
    <property type="match status" value="1"/>
</dbReference>
<dbReference type="AlphaFoldDB" id="A0ABD0J0I2"/>
<proteinExistence type="predicted"/>
<protein>
    <submittedName>
        <fullName evidence="2">Uncharacterized protein</fullName>
    </submittedName>
</protein>
<organism evidence="2 3">
    <name type="scientific">Batillaria attramentaria</name>
    <dbReference type="NCBI Taxonomy" id="370345"/>
    <lineage>
        <taxon>Eukaryota</taxon>
        <taxon>Metazoa</taxon>
        <taxon>Spiralia</taxon>
        <taxon>Lophotrochozoa</taxon>
        <taxon>Mollusca</taxon>
        <taxon>Gastropoda</taxon>
        <taxon>Caenogastropoda</taxon>
        <taxon>Sorbeoconcha</taxon>
        <taxon>Cerithioidea</taxon>
        <taxon>Batillariidae</taxon>
        <taxon>Batillaria</taxon>
    </lineage>
</organism>
<evidence type="ECO:0000313" key="2">
    <source>
        <dbReference type="EMBL" id="KAK7444737.1"/>
    </source>
</evidence>
<feature type="compositionally biased region" description="Polar residues" evidence="1">
    <location>
        <begin position="549"/>
        <end position="598"/>
    </location>
</feature>
<feature type="region of interest" description="Disordered" evidence="1">
    <location>
        <begin position="451"/>
        <end position="521"/>
    </location>
</feature>
<feature type="region of interest" description="Disordered" evidence="1">
    <location>
        <begin position="409"/>
        <end position="437"/>
    </location>
</feature>
<feature type="compositionally biased region" description="Polar residues" evidence="1">
    <location>
        <begin position="780"/>
        <end position="789"/>
    </location>
</feature>
<dbReference type="InterPro" id="IPR016024">
    <property type="entry name" value="ARM-type_fold"/>
</dbReference>
<feature type="region of interest" description="Disordered" evidence="1">
    <location>
        <begin position="657"/>
        <end position="676"/>
    </location>
</feature>
<sequence>MAVRGSNPGFLCGADITRSPQPSFRLFQQVVHSQNTHGQRQVAGRNLYSGYVPFVPATFDRNPPPSSLSPWEPDLPEDIRRHLATLSSLYISTVCIVRRDQDGSYTRDACGRFLQIQQSCEDFSKCFTLRLDKDRKKTADAHLVKTGIIGLLCHVMVEGLESDDHVAEGNPLHVSLEILVNTFCEPQYYREVWCRVGDDARLLPVLVNKLRDWYRPHMDNTLTAAQEMLLHVIRHSTVSDYKCREKVRQLDAVDVLLPYITSVDCRSRHLAAEILDFIITEREEDKVASEEFWVAFYDTVGKDYSAADVLARNSTIGRVLVKKGAVPVLMERVRKTDDQFTTYEFLSLLEGLCQKQHSIIPPLVRQELLNLAVAVYKSDMAVHKFCRHITKLLLAALRDDLERAPTHRQLTWLQPSGQSGREDWSQREEEEEYRENGFAYSHTSDRECFIVSVDGPTTPSQRRASADTARSHLETRGEVPIACSQRQTFNRGYSFTSSPSTSQPRNPPSQHRPPRSQSAVEFYQRSEQQGVYQLQHTRVPDVRGIPAAPSQSLRTRLVSKNSSGHFSATTGYDSPSRSIPLTSRPYSDQSATLSSPSAHAQPPCVRSQLESDSASTAVGLVNKEPLPVPASANDDTDMNTKLRQLLQTMEARVRSLEHEKQARCSTDDESTGDSQLGLCKDRVQNNSLHTPQWSNRSSITINHNRPVFNFNINKVKGRKVELGTNVSCMPAQRGAGNTGISDDSAGNIESEILSALRDVGQEQLLSQFLSPSDEDAGRGENSNSESHSPAIQEHADSETTPQPLTEEMGDLP</sequence>
<feature type="compositionally biased region" description="Polar residues" evidence="1">
    <location>
        <begin position="484"/>
        <end position="501"/>
    </location>
</feature>
<evidence type="ECO:0000256" key="1">
    <source>
        <dbReference type="SAM" id="MobiDB-lite"/>
    </source>
</evidence>